<organism evidence="3 4">
    <name type="scientific">Strongyloides venezuelensis</name>
    <name type="common">Threadworm</name>
    <dbReference type="NCBI Taxonomy" id="75913"/>
    <lineage>
        <taxon>Eukaryota</taxon>
        <taxon>Metazoa</taxon>
        <taxon>Ecdysozoa</taxon>
        <taxon>Nematoda</taxon>
        <taxon>Chromadorea</taxon>
        <taxon>Rhabditida</taxon>
        <taxon>Tylenchina</taxon>
        <taxon>Panagrolaimomorpha</taxon>
        <taxon>Strongyloidoidea</taxon>
        <taxon>Strongyloididae</taxon>
        <taxon>Strongyloides</taxon>
    </lineage>
</organism>
<dbReference type="SMART" id="SM00271">
    <property type="entry name" value="DnaJ"/>
    <property type="match status" value="1"/>
</dbReference>
<evidence type="ECO:0000256" key="1">
    <source>
        <dbReference type="SAM" id="MobiDB-lite"/>
    </source>
</evidence>
<evidence type="ECO:0000313" key="4">
    <source>
        <dbReference type="WBParaSite" id="SVE_1580500.1"/>
    </source>
</evidence>
<dbReference type="Pfam" id="PF00226">
    <property type="entry name" value="DnaJ"/>
    <property type="match status" value="1"/>
</dbReference>
<reference evidence="3" key="1">
    <citation type="submission" date="2014-07" db="EMBL/GenBank/DDBJ databases">
        <authorList>
            <person name="Martin A.A"/>
            <person name="De Silva N."/>
        </authorList>
    </citation>
    <scope>NUCLEOTIDE SEQUENCE</scope>
</reference>
<dbReference type="Proteomes" id="UP000035680">
    <property type="component" value="Unassembled WGS sequence"/>
</dbReference>
<proteinExistence type="predicted"/>
<sequence length="190" mass="21696">MVRDTEYYDILEVSTEASDVEIKKAYRKMALKYHPDKNPAGGEKFKKITKAYDVLSDPEKKKKYDLGGHSLFSETSSQTFTGEHFDFNDFFGGFGGPGARVYTTSFGATHVDAFDVFDMFFNNGGARFRTNRGMGERVNFNHARRQHRRQPESEHEPEEHSSATINIAKISLIMLVFDIVMRLFASLMRA</sequence>
<dbReference type="AlphaFoldDB" id="A0A0K0FTZ3"/>
<dbReference type="SUPFAM" id="SSF46565">
    <property type="entry name" value="Chaperone J-domain"/>
    <property type="match status" value="1"/>
</dbReference>
<dbReference type="STRING" id="75913.A0A0K0FTZ3"/>
<dbReference type="InterPro" id="IPR036869">
    <property type="entry name" value="J_dom_sf"/>
</dbReference>
<dbReference type="InterPro" id="IPR051100">
    <property type="entry name" value="DnaJ_subfamily_B/C"/>
</dbReference>
<keyword evidence="3" id="KW-1185">Reference proteome</keyword>
<name>A0A0K0FTZ3_STRVS</name>
<protein>
    <submittedName>
        <fullName evidence="4">DnaJ-like-2 (inferred by orthology to a D. melanogaster protein)</fullName>
    </submittedName>
</protein>
<evidence type="ECO:0000259" key="2">
    <source>
        <dbReference type="PROSITE" id="PS50076"/>
    </source>
</evidence>
<dbReference type="PROSITE" id="PS00636">
    <property type="entry name" value="DNAJ_1"/>
    <property type="match status" value="1"/>
</dbReference>
<evidence type="ECO:0000313" key="3">
    <source>
        <dbReference type="Proteomes" id="UP000035680"/>
    </source>
</evidence>
<dbReference type="WBParaSite" id="SVE_1580500.1">
    <property type="protein sequence ID" value="SVE_1580500.1"/>
    <property type="gene ID" value="SVE_1580500"/>
</dbReference>
<dbReference type="CDD" id="cd06257">
    <property type="entry name" value="DnaJ"/>
    <property type="match status" value="1"/>
</dbReference>
<feature type="domain" description="J" evidence="2">
    <location>
        <begin position="6"/>
        <end position="68"/>
    </location>
</feature>
<feature type="region of interest" description="Disordered" evidence="1">
    <location>
        <begin position="143"/>
        <end position="162"/>
    </location>
</feature>
<dbReference type="PROSITE" id="PS50076">
    <property type="entry name" value="DNAJ_2"/>
    <property type="match status" value="1"/>
</dbReference>
<feature type="compositionally biased region" description="Basic and acidic residues" evidence="1">
    <location>
        <begin position="149"/>
        <end position="161"/>
    </location>
</feature>
<dbReference type="PANTHER" id="PTHR43908">
    <property type="entry name" value="AT29763P-RELATED"/>
    <property type="match status" value="1"/>
</dbReference>
<dbReference type="InterPro" id="IPR001623">
    <property type="entry name" value="DnaJ_domain"/>
</dbReference>
<dbReference type="Gene3D" id="1.10.287.110">
    <property type="entry name" value="DnaJ domain"/>
    <property type="match status" value="1"/>
</dbReference>
<dbReference type="InterPro" id="IPR018253">
    <property type="entry name" value="DnaJ_domain_CS"/>
</dbReference>
<accession>A0A0K0FTZ3</accession>
<reference evidence="4" key="2">
    <citation type="submission" date="2015-08" db="UniProtKB">
        <authorList>
            <consortium name="WormBaseParasite"/>
        </authorList>
    </citation>
    <scope>IDENTIFICATION</scope>
</reference>
<dbReference type="GO" id="GO:0005783">
    <property type="term" value="C:endoplasmic reticulum"/>
    <property type="evidence" value="ECO:0007669"/>
    <property type="project" value="UniProtKB-ARBA"/>
</dbReference>
<dbReference type="PRINTS" id="PR00625">
    <property type="entry name" value="JDOMAIN"/>
</dbReference>